<dbReference type="InterPro" id="IPR006162">
    <property type="entry name" value="Ppantetheine_attach_site"/>
</dbReference>
<dbReference type="PANTHER" id="PTHR20863:SF76">
    <property type="entry name" value="CARRIER DOMAIN-CONTAINING PROTEIN"/>
    <property type="match status" value="1"/>
</dbReference>
<reference evidence="11 12" key="1">
    <citation type="journal article" date="2018" name="Nat. Biotechnol.">
        <title>A standardized bacterial taxonomy based on genome phylogeny substantially revises the tree of life.</title>
        <authorList>
            <person name="Parks D.H."/>
            <person name="Chuvochina M."/>
            <person name="Waite D.W."/>
            <person name="Rinke C."/>
            <person name="Skarshewski A."/>
            <person name="Chaumeil P.A."/>
            <person name="Hugenholtz P."/>
        </authorList>
    </citation>
    <scope>NUCLEOTIDE SEQUENCE [LARGE SCALE GENOMIC DNA]</scope>
    <source>
        <strain evidence="11">UBA11306</strain>
    </source>
</reference>
<evidence type="ECO:0000256" key="2">
    <source>
        <dbReference type="ARBA" id="ARBA00022516"/>
    </source>
</evidence>
<dbReference type="SUPFAM" id="SSF47336">
    <property type="entry name" value="ACP-like"/>
    <property type="match status" value="1"/>
</dbReference>
<dbReference type="Gene3D" id="1.10.1200.10">
    <property type="entry name" value="ACP-like"/>
    <property type="match status" value="1"/>
</dbReference>
<dbReference type="AlphaFoldDB" id="A0A3D4S3X0"/>
<feature type="modified residue" description="O-(pantetheine 4'-phosphoryl)serine" evidence="7">
    <location>
        <position position="39"/>
    </location>
</feature>
<sequence>MSYEEIYNQLSQLVAERFYLEQEDIKPETTFQHDLGADSLDIVELVMALEDQFGLQIDDEDAEKILTVGDAAHYIDEQRRSA</sequence>
<dbReference type="InterPro" id="IPR036736">
    <property type="entry name" value="ACP-like_sf"/>
</dbReference>
<dbReference type="GO" id="GO:0005829">
    <property type="term" value="C:cytosol"/>
    <property type="evidence" value="ECO:0007669"/>
    <property type="project" value="TreeGrafter"/>
</dbReference>
<organism evidence="11 12">
    <name type="scientific">Bavariicoccus seileri</name>
    <dbReference type="NCBI Taxonomy" id="549685"/>
    <lineage>
        <taxon>Bacteria</taxon>
        <taxon>Bacillati</taxon>
        <taxon>Bacillota</taxon>
        <taxon>Bacilli</taxon>
        <taxon>Lactobacillales</taxon>
        <taxon>Enterococcaceae</taxon>
        <taxon>Bavariicoccus</taxon>
    </lineage>
</organism>
<comment type="caution">
    <text evidence="11">The sequence shown here is derived from an EMBL/GenBank/DDBJ whole genome shotgun (WGS) entry which is preliminary data.</text>
</comment>
<dbReference type="UniPathway" id="UPA00094"/>
<dbReference type="PROSITE" id="PS00012">
    <property type="entry name" value="PHOSPHOPANTETHEINE"/>
    <property type="match status" value="1"/>
</dbReference>
<dbReference type="GO" id="GO:0016020">
    <property type="term" value="C:membrane"/>
    <property type="evidence" value="ECO:0007669"/>
    <property type="project" value="GOC"/>
</dbReference>
<dbReference type="NCBIfam" id="TIGR00517">
    <property type="entry name" value="acyl_carrier"/>
    <property type="match status" value="1"/>
</dbReference>
<gene>
    <name evidence="7 11" type="primary">acpP</name>
    <name evidence="11" type="ORF">DIW15_01870</name>
</gene>
<dbReference type="InterPro" id="IPR003231">
    <property type="entry name" value="ACP"/>
</dbReference>
<evidence type="ECO:0000256" key="7">
    <source>
        <dbReference type="HAMAP-Rule" id="MF_01217"/>
    </source>
</evidence>
<accession>A0A3D4S3X0</accession>
<keyword evidence="6 7" id="KW-0275">Fatty acid biosynthesis</keyword>
<evidence type="ECO:0000259" key="10">
    <source>
        <dbReference type="PROSITE" id="PS50075"/>
    </source>
</evidence>
<dbReference type="NCBIfam" id="NF002148">
    <property type="entry name" value="PRK00982.1-2"/>
    <property type="match status" value="1"/>
</dbReference>
<keyword evidence="5 7" id="KW-0443">Lipid metabolism</keyword>
<keyword evidence="4 7" id="KW-0276">Fatty acid metabolism</keyword>
<dbReference type="Pfam" id="PF00550">
    <property type="entry name" value="PP-binding"/>
    <property type="match status" value="1"/>
</dbReference>
<dbReference type="Proteomes" id="UP000262195">
    <property type="component" value="Unassembled WGS sequence"/>
</dbReference>
<name>A0A3D4S3X0_9ENTE</name>
<dbReference type="EMBL" id="DQHO01000014">
    <property type="protein sequence ID" value="HCS93440.1"/>
    <property type="molecule type" value="Genomic_DNA"/>
</dbReference>
<keyword evidence="7" id="KW-0963">Cytoplasm</keyword>
<dbReference type="GO" id="GO:0000036">
    <property type="term" value="F:acyl carrier activity"/>
    <property type="evidence" value="ECO:0007669"/>
    <property type="project" value="UniProtKB-UniRule"/>
</dbReference>
<dbReference type="PANTHER" id="PTHR20863">
    <property type="entry name" value="ACYL CARRIER PROTEIN"/>
    <property type="match status" value="1"/>
</dbReference>
<evidence type="ECO:0000313" key="12">
    <source>
        <dbReference type="Proteomes" id="UP000262195"/>
    </source>
</evidence>
<comment type="similarity">
    <text evidence="7">Belongs to the acyl carrier protein (ACP) family.</text>
</comment>
<evidence type="ECO:0000313" key="11">
    <source>
        <dbReference type="EMBL" id="HCS93440.1"/>
    </source>
</evidence>
<keyword evidence="3 7" id="KW-0597">Phosphoprotein</keyword>
<dbReference type="NCBIfam" id="NF002150">
    <property type="entry name" value="PRK00982.1-4"/>
    <property type="match status" value="1"/>
</dbReference>
<evidence type="ECO:0000256" key="4">
    <source>
        <dbReference type="ARBA" id="ARBA00022832"/>
    </source>
</evidence>
<evidence type="ECO:0000256" key="6">
    <source>
        <dbReference type="ARBA" id="ARBA00023160"/>
    </source>
</evidence>
<evidence type="ECO:0000256" key="3">
    <source>
        <dbReference type="ARBA" id="ARBA00022553"/>
    </source>
</evidence>
<dbReference type="STRING" id="1121105.GCA_000421665_00747"/>
<evidence type="ECO:0000256" key="9">
    <source>
        <dbReference type="RuleBase" id="RU003545"/>
    </source>
</evidence>
<comment type="function">
    <text evidence="7 9">Carrier of the growing fatty acid chain in fatty acid biosynthesis.</text>
</comment>
<dbReference type="GO" id="GO:0000035">
    <property type="term" value="F:acyl binding"/>
    <property type="evidence" value="ECO:0007669"/>
    <property type="project" value="TreeGrafter"/>
</dbReference>
<dbReference type="InterPro" id="IPR009081">
    <property type="entry name" value="PP-bd_ACP"/>
</dbReference>
<comment type="PTM">
    <text evidence="7">4'-phosphopantetheine is transferred from CoA to a specific serine of apo-ACP by AcpS. This modification is essential for activity because fatty acids are bound in thioester linkage to the sulfhydryl of the prosthetic group.</text>
</comment>
<comment type="subcellular location">
    <subcellularLocation>
        <location evidence="7">Cytoplasm</location>
    </subcellularLocation>
</comment>
<protein>
    <recommendedName>
        <fullName evidence="7 8">Acyl carrier protein</fullName>
        <shortName evidence="7">ACP</shortName>
    </recommendedName>
</protein>
<comment type="PTM">
    <text evidence="9">4'-phosphopantetheine is transferred from CoA to a specific serine of apo-ACP by acpS.</text>
</comment>
<keyword evidence="2 7" id="KW-0444">Lipid biosynthesis</keyword>
<keyword evidence="1 7" id="KW-0596">Phosphopantetheine</keyword>
<dbReference type="PROSITE" id="PS50075">
    <property type="entry name" value="CARRIER"/>
    <property type="match status" value="1"/>
</dbReference>
<evidence type="ECO:0000256" key="5">
    <source>
        <dbReference type="ARBA" id="ARBA00023098"/>
    </source>
</evidence>
<feature type="domain" description="Carrier" evidence="10">
    <location>
        <begin position="4"/>
        <end position="79"/>
    </location>
</feature>
<dbReference type="GO" id="GO:0009245">
    <property type="term" value="P:lipid A biosynthetic process"/>
    <property type="evidence" value="ECO:0007669"/>
    <property type="project" value="TreeGrafter"/>
</dbReference>
<comment type="pathway">
    <text evidence="7 9">Lipid metabolism; fatty acid biosynthesis.</text>
</comment>
<evidence type="ECO:0000256" key="8">
    <source>
        <dbReference type="NCBIfam" id="TIGR00517"/>
    </source>
</evidence>
<dbReference type="HAMAP" id="MF_01217">
    <property type="entry name" value="Acyl_carrier"/>
    <property type="match status" value="1"/>
</dbReference>
<proteinExistence type="inferred from homology"/>
<evidence type="ECO:0000256" key="1">
    <source>
        <dbReference type="ARBA" id="ARBA00022450"/>
    </source>
</evidence>